<dbReference type="Proteomes" id="UP001589709">
    <property type="component" value="Unassembled WGS sequence"/>
</dbReference>
<organism evidence="2 3">
    <name type="scientific">Streptomyces cinereospinus</name>
    <dbReference type="NCBI Taxonomy" id="285561"/>
    <lineage>
        <taxon>Bacteria</taxon>
        <taxon>Bacillati</taxon>
        <taxon>Actinomycetota</taxon>
        <taxon>Actinomycetes</taxon>
        <taxon>Kitasatosporales</taxon>
        <taxon>Streptomycetaceae</taxon>
        <taxon>Streptomyces</taxon>
    </lineage>
</organism>
<protein>
    <submittedName>
        <fullName evidence="2">Cyclase family protein</fullName>
    </submittedName>
</protein>
<name>A0ABV5N6H5_9ACTN</name>
<dbReference type="InterPro" id="IPR007325">
    <property type="entry name" value="KFase/CYL"/>
</dbReference>
<dbReference type="SUPFAM" id="SSF102198">
    <property type="entry name" value="Putative cyclase"/>
    <property type="match status" value="1"/>
</dbReference>
<dbReference type="RefSeq" id="WP_381348685.1">
    <property type="nucleotide sequence ID" value="NZ_JBHMCY010000055.1"/>
</dbReference>
<gene>
    <name evidence="2" type="ORF">ACFF45_24935</name>
</gene>
<reference evidence="2 3" key="1">
    <citation type="submission" date="2024-09" db="EMBL/GenBank/DDBJ databases">
        <authorList>
            <person name="Sun Q."/>
            <person name="Mori K."/>
        </authorList>
    </citation>
    <scope>NUCLEOTIDE SEQUENCE [LARGE SCALE GENOMIC DNA]</scope>
    <source>
        <strain evidence="2 3">JCM 6917</strain>
    </source>
</reference>
<dbReference type="PANTHER" id="PTHR34861">
    <property type="match status" value="1"/>
</dbReference>
<dbReference type="EMBL" id="JBHMCY010000055">
    <property type="protein sequence ID" value="MFB9465865.1"/>
    <property type="molecule type" value="Genomic_DNA"/>
</dbReference>
<proteinExistence type="predicted"/>
<comment type="caution">
    <text evidence="2">The sequence shown here is derived from an EMBL/GenBank/DDBJ whole genome shotgun (WGS) entry which is preliminary data.</text>
</comment>
<dbReference type="Pfam" id="PF04199">
    <property type="entry name" value="Cyclase"/>
    <property type="match status" value="1"/>
</dbReference>
<evidence type="ECO:0000313" key="2">
    <source>
        <dbReference type="EMBL" id="MFB9465865.1"/>
    </source>
</evidence>
<keyword evidence="3" id="KW-1185">Reference proteome</keyword>
<dbReference type="PANTHER" id="PTHR34861:SF10">
    <property type="entry name" value="CYCLASE"/>
    <property type="match status" value="1"/>
</dbReference>
<evidence type="ECO:0000256" key="1">
    <source>
        <dbReference type="SAM" id="MobiDB-lite"/>
    </source>
</evidence>
<feature type="compositionally biased region" description="Polar residues" evidence="1">
    <location>
        <begin position="1"/>
        <end position="13"/>
    </location>
</feature>
<accession>A0ABV5N6H5</accession>
<sequence>MATSENPPDSLPTNWGRWGENDEKGTLHHITAAARLRGVTEAREGRVVPLGRPVSPVLLSGGGPTAHGSAAMPSPVLQVVNTGVPAKAVTDVLVLNTHHVGMTHIDAVAHIPFDGHVYPGVPLAEAVAGGTVRHGGTGAFTDGILTRGVLLDLAPGDRLSPGHQVTGRDLTDAETRAGVRVEPGDALVVRAGWSQLNDPSGSLPAVSLDAVAWMAEREVGLYAGDIGDRPPAPGTPLPLHQVALARLGMPIIDCAEVTDLADTCRRLGRFSFLFVAAVPAIQGASGLPVNPLAVF</sequence>
<feature type="region of interest" description="Disordered" evidence="1">
    <location>
        <begin position="1"/>
        <end position="22"/>
    </location>
</feature>
<dbReference type="InterPro" id="IPR037175">
    <property type="entry name" value="KFase_sf"/>
</dbReference>
<dbReference type="Gene3D" id="3.50.30.50">
    <property type="entry name" value="Putative cyclase"/>
    <property type="match status" value="1"/>
</dbReference>
<evidence type="ECO:0000313" key="3">
    <source>
        <dbReference type="Proteomes" id="UP001589709"/>
    </source>
</evidence>